<sequence length="173" mass="18346">MQARRCCKPCSQSVVVSWIGAVPSGKWLTLAFVGGVHISARDGPLPPAFAATRDAAARAPWPPRAPQAPGARLAALRQPRSPGAPEGGGGESRKEGREEEEEEEGERGGLSLPRPPSLEGWARPHGQKQQPTAAATTTKNRPRRAGAARARAAPPPPGHVQEGRRLTWAWSRG</sequence>
<proteinExistence type="predicted"/>
<keyword evidence="3" id="KW-1185">Reference proteome</keyword>
<feature type="region of interest" description="Disordered" evidence="1">
    <location>
        <begin position="54"/>
        <end position="173"/>
    </location>
</feature>
<accession>A0ABN9SLU8</accession>
<evidence type="ECO:0000256" key="1">
    <source>
        <dbReference type="SAM" id="MobiDB-lite"/>
    </source>
</evidence>
<comment type="caution">
    <text evidence="2">The sequence shown here is derived from an EMBL/GenBank/DDBJ whole genome shotgun (WGS) entry which is preliminary data.</text>
</comment>
<organism evidence="2 3">
    <name type="scientific">Prorocentrum cordatum</name>
    <dbReference type="NCBI Taxonomy" id="2364126"/>
    <lineage>
        <taxon>Eukaryota</taxon>
        <taxon>Sar</taxon>
        <taxon>Alveolata</taxon>
        <taxon>Dinophyceae</taxon>
        <taxon>Prorocentrales</taxon>
        <taxon>Prorocentraceae</taxon>
        <taxon>Prorocentrum</taxon>
    </lineage>
</organism>
<dbReference type="EMBL" id="CAUYUJ010011880">
    <property type="protein sequence ID" value="CAK0832769.1"/>
    <property type="molecule type" value="Genomic_DNA"/>
</dbReference>
<dbReference type="Proteomes" id="UP001189429">
    <property type="component" value="Unassembled WGS sequence"/>
</dbReference>
<evidence type="ECO:0000313" key="3">
    <source>
        <dbReference type="Proteomes" id="UP001189429"/>
    </source>
</evidence>
<reference evidence="2" key="1">
    <citation type="submission" date="2023-10" db="EMBL/GenBank/DDBJ databases">
        <authorList>
            <person name="Chen Y."/>
            <person name="Shah S."/>
            <person name="Dougan E. K."/>
            <person name="Thang M."/>
            <person name="Chan C."/>
        </authorList>
    </citation>
    <scope>NUCLEOTIDE SEQUENCE [LARGE SCALE GENOMIC DNA]</scope>
</reference>
<protein>
    <submittedName>
        <fullName evidence="2">Uncharacterized protein</fullName>
    </submittedName>
</protein>
<gene>
    <name evidence="2" type="ORF">PCOR1329_LOCUS30692</name>
</gene>
<evidence type="ECO:0000313" key="2">
    <source>
        <dbReference type="EMBL" id="CAK0832769.1"/>
    </source>
</evidence>
<name>A0ABN9SLU8_9DINO</name>
<feature type="compositionally biased region" description="Low complexity" evidence="1">
    <location>
        <begin position="67"/>
        <end position="84"/>
    </location>
</feature>